<keyword evidence="3" id="KW-0378">Hydrolase</keyword>
<accession>A0A9P5NHR6</accession>
<evidence type="ECO:0000256" key="3">
    <source>
        <dbReference type="ARBA" id="ARBA00022807"/>
    </source>
</evidence>
<evidence type="ECO:0000259" key="4">
    <source>
        <dbReference type="Pfam" id="PF00656"/>
    </source>
</evidence>
<sequence>MSPTRDRGFLDDVLKKYFELLPPNRDFVWSKCTGRKKAVCIGINYTGSDNELKGCANDAKSMRQFLMEVYGFRSEDILLLTDDGHGRNSVQPTRKEMFNAMKWLVQGAHAHDSLFFHYSGHGGQNPDKTGRETDGKMKVLIFPVDFKQTDDIIDDELHDTLVRPLPAGCRLTSCHSGTHSAHGRLRGITHISRRARERGASASDVICFAACKDDETSADTFHGGVATGAMSYEFIHSLRRTPHQTYEQLLEDLRDRLIPKYHQKAQISGTHPVDLDRDFIL</sequence>
<evidence type="ECO:0000256" key="1">
    <source>
        <dbReference type="ARBA" id="ARBA00009005"/>
    </source>
</evidence>
<keyword evidence="3" id="KW-0645">Protease</keyword>
<dbReference type="OrthoDB" id="3223806at2759"/>
<dbReference type="InterPro" id="IPR011600">
    <property type="entry name" value="Pept_C14_caspase"/>
</dbReference>
<name>A0A9P5NHR6_GYMJU</name>
<dbReference type="GO" id="GO:0004197">
    <property type="term" value="F:cysteine-type endopeptidase activity"/>
    <property type="evidence" value="ECO:0007669"/>
    <property type="project" value="InterPro"/>
</dbReference>
<feature type="domain" description="Peptidase C14 caspase" evidence="4">
    <location>
        <begin position="35"/>
        <end position="279"/>
    </location>
</feature>
<dbReference type="InterPro" id="IPR050452">
    <property type="entry name" value="Metacaspase"/>
</dbReference>
<dbReference type="InterPro" id="IPR029030">
    <property type="entry name" value="Caspase-like_dom_sf"/>
</dbReference>
<dbReference type="AlphaFoldDB" id="A0A9P5NHR6"/>
<keyword evidence="6" id="KW-1185">Reference proteome</keyword>
<reference evidence="5" key="1">
    <citation type="submission" date="2020-11" db="EMBL/GenBank/DDBJ databases">
        <authorList>
            <consortium name="DOE Joint Genome Institute"/>
            <person name="Ahrendt S."/>
            <person name="Riley R."/>
            <person name="Andreopoulos W."/>
            <person name="LaButti K."/>
            <person name="Pangilinan J."/>
            <person name="Ruiz-duenas F.J."/>
            <person name="Barrasa J.M."/>
            <person name="Sanchez-Garcia M."/>
            <person name="Camarero S."/>
            <person name="Miyauchi S."/>
            <person name="Serrano A."/>
            <person name="Linde D."/>
            <person name="Babiker R."/>
            <person name="Drula E."/>
            <person name="Ayuso-Fernandez I."/>
            <person name="Pacheco R."/>
            <person name="Padilla G."/>
            <person name="Ferreira P."/>
            <person name="Barriuso J."/>
            <person name="Kellner H."/>
            <person name="Castanera R."/>
            <person name="Alfaro M."/>
            <person name="Ramirez L."/>
            <person name="Pisabarro A.G."/>
            <person name="Kuo A."/>
            <person name="Tritt A."/>
            <person name="Lipzen A."/>
            <person name="He G."/>
            <person name="Yan M."/>
            <person name="Ng V."/>
            <person name="Cullen D."/>
            <person name="Martin F."/>
            <person name="Rosso M.-N."/>
            <person name="Henrissat B."/>
            <person name="Hibbett D."/>
            <person name="Martinez A.T."/>
            <person name="Grigoriev I.V."/>
        </authorList>
    </citation>
    <scope>NUCLEOTIDE SEQUENCE</scope>
    <source>
        <strain evidence="5">AH 44721</strain>
    </source>
</reference>
<dbReference type="GO" id="GO:0005737">
    <property type="term" value="C:cytoplasm"/>
    <property type="evidence" value="ECO:0007669"/>
    <property type="project" value="TreeGrafter"/>
</dbReference>
<dbReference type="GO" id="GO:0006915">
    <property type="term" value="P:apoptotic process"/>
    <property type="evidence" value="ECO:0007669"/>
    <property type="project" value="UniProtKB-KW"/>
</dbReference>
<organism evidence="5 6">
    <name type="scientific">Gymnopilus junonius</name>
    <name type="common">Spectacular rustgill mushroom</name>
    <name type="synonym">Gymnopilus spectabilis subsp. junonius</name>
    <dbReference type="NCBI Taxonomy" id="109634"/>
    <lineage>
        <taxon>Eukaryota</taxon>
        <taxon>Fungi</taxon>
        <taxon>Dikarya</taxon>
        <taxon>Basidiomycota</taxon>
        <taxon>Agaricomycotina</taxon>
        <taxon>Agaricomycetes</taxon>
        <taxon>Agaricomycetidae</taxon>
        <taxon>Agaricales</taxon>
        <taxon>Agaricineae</taxon>
        <taxon>Hymenogastraceae</taxon>
        <taxon>Gymnopilus</taxon>
    </lineage>
</organism>
<protein>
    <submittedName>
        <fullName evidence="5">Peptidase C14, caspase domain-containing protein</fullName>
    </submittedName>
</protein>
<dbReference type="EMBL" id="JADNYJ010000081">
    <property type="protein sequence ID" value="KAF8889158.1"/>
    <property type="molecule type" value="Genomic_DNA"/>
</dbReference>
<dbReference type="Pfam" id="PF00656">
    <property type="entry name" value="Peptidase_C14"/>
    <property type="match status" value="1"/>
</dbReference>
<dbReference type="PANTHER" id="PTHR48104:SF30">
    <property type="entry name" value="METACASPASE-1"/>
    <property type="match status" value="1"/>
</dbReference>
<dbReference type="Proteomes" id="UP000724874">
    <property type="component" value="Unassembled WGS sequence"/>
</dbReference>
<dbReference type="SUPFAM" id="SSF52129">
    <property type="entry name" value="Caspase-like"/>
    <property type="match status" value="1"/>
</dbReference>
<comment type="caution">
    <text evidence="5">The sequence shown here is derived from an EMBL/GenBank/DDBJ whole genome shotgun (WGS) entry which is preliminary data.</text>
</comment>
<evidence type="ECO:0000313" key="6">
    <source>
        <dbReference type="Proteomes" id="UP000724874"/>
    </source>
</evidence>
<dbReference type="GO" id="GO:0006508">
    <property type="term" value="P:proteolysis"/>
    <property type="evidence" value="ECO:0007669"/>
    <property type="project" value="InterPro"/>
</dbReference>
<keyword evidence="3" id="KW-0788">Thiol protease</keyword>
<dbReference type="Gene3D" id="3.40.50.12660">
    <property type="match status" value="1"/>
</dbReference>
<evidence type="ECO:0000313" key="5">
    <source>
        <dbReference type="EMBL" id="KAF8889158.1"/>
    </source>
</evidence>
<evidence type="ECO:0000256" key="2">
    <source>
        <dbReference type="ARBA" id="ARBA00022703"/>
    </source>
</evidence>
<comment type="similarity">
    <text evidence="1">Belongs to the peptidase C14B family.</text>
</comment>
<dbReference type="PANTHER" id="PTHR48104">
    <property type="entry name" value="METACASPASE-4"/>
    <property type="match status" value="1"/>
</dbReference>
<keyword evidence="2" id="KW-0053">Apoptosis</keyword>
<gene>
    <name evidence="5" type="ORF">CPB84DRAFT_1785745</name>
</gene>
<proteinExistence type="inferred from homology"/>